<evidence type="ECO:0000256" key="6">
    <source>
        <dbReference type="ARBA" id="ARBA00023163"/>
    </source>
</evidence>
<dbReference type="AlphaFoldDB" id="A0AAD3P3Z4"/>
<dbReference type="GO" id="GO:0003700">
    <property type="term" value="F:DNA-binding transcription factor activity"/>
    <property type="evidence" value="ECO:0007669"/>
    <property type="project" value="UniProtKB-UniRule"/>
</dbReference>
<sequence length="311" mass="33121">MVFSSVPVYLDPPNWQQEANQQQSIPTDSPCVVSAPLTAAAGSRNSGGGTGGSTGMIRPVSMANRARLAMLPLPQPGLKCPRCESTNTKFCYFNNYSLSQPRHFCKTCRRYWTRGGALRNVPVGGGFRRNNKRSKGNRSKSPVPSERRGGIISTTTASCSSTGAATNFNVHLPSPLPPQLPFLLDNFGDLGLQLGGIHPHLGAGASSGGGAADAEFRIGVSSGISAGIGQQPYRLPAVQQFPFLASLEQPVPPLQPPANDLCPFPSNQSVEALDSVVKFEENEGLNLSKNLMGIHGSYPYNWSSNAWPDLL</sequence>
<keyword evidence="13" id="KW-1185">Reference proteome</keyword>
<dbReference type="PROSITE" id="PS50884">
    <property type="entry name" value="ZF_DOF_2"/>
    <property type="match status" value="1"/>
</dbReference>
<keyword evidence="3 9" id="KW-0862">Zinc</keyword>
<evidence type="ECO:0000313" key="12">
    <source>
        <dbReference type="EMBL" id="GMG99350.1"/>
    </source>
</evidence>
<keyword evidence="7 8" id="KW-0539">Nucleus</keyword>
<dbReference type="PANTHER" id="PTHR31992">
    <property type="entry name" value="DOF ZINC FINGER PROTEIN DOF1.4-RELATED"/>
    <property type="match status" value="1"/>
</dbReference>
<evidence type="ECO:0000256" key="7">
    <source>
        <dbReference type="ARBA" id="ARBA00023242"/>
    </source>
</evidence>
<dbReference type="InterPro" id="IPR045174">
    <property type="entry name" value="Dof"/>
</dbReference>
<dbReference type="GO" id="GO:0003677">
    <property type="term" value="F:DNA binding"/>
    <property type="evidence" value="ECO:0007669"/>
    <property type="project" value="UniProtKB-UniRule"/>
</dbReference>
<reference evidence="12" key="1">
    <citation type="submission" date="2023-05" db="EMBL/GenBank/DDBJ databases">
        <title>Nepenthes gracilis genome sequencing.</title>
        <authorList>
            <person name="Fukushima K."/>
        </authorList>
    </citation>
    <scope>NUCLEOTIDE SEQUENCE</scope>
    <source>
        <strain evidence="12">SING2019-196</strain>
    </source>
</reference>
<keyword evidence="6 9" id="KW-0804">Transcription</keyword>
<dbReference type="GO" id="GO:0008270">
    <property type="term" value="F:zinc ion binding"/>
    <property type="evidence" value="ECO:0007669"/>
    <property type="project" value="UniProtKB-KW"/>
</dbReference>
<feature type="region of interest" description="Disordered" evidence="10">
    <location>
        <begin position="123"/>
        <end position="158"/>
    </location>
</feature>
<feature type="domain" description="Dof-type" evidence="11">
    <location>
        <begin position="78"/>
        <end position="132"/>
    </location>
</feature>
<evidence type="ECO:0000259" key="11">
    <source>
        <dbReference type="PROSITE" id="PS50884"/>
    </source>
</evidence>
<dbReference type="InterPro" id="IPR003851">
    <property type="entry name" value="Znf_Dof"/>
</dbReference>
<proteinExistence type="predicted"/>
<dbReference type="PROSITE" id="PS01361">
    <property type="entry name" value="ZF_DOF_1"/>
    <property type="match status" value="1"/>
</dbReference>
<protein>
    <recommendedName>
        <fullName evidence="9">Dof zinc finger protein</fullName>
    </recommendedName>
</protein>
<dbReference type="PANTHER" id="PTHR31992:SF351">
    <property type="entry name" value="DOF ZINC FINGER PROTEIN"/>
    <property type="match status" value="1"/>
</dbReference>
<dbReference type="GO" id="GO:0005634">
    <property type="term" value="C:nucleus"/>
    <property type="evidence" value="ECO:0007669"/>
    <property type="project" value="UniProtKB-SubCell"/>
</dbReference>
<comment type="subcellular location">
    <subcellularLocation>
        <location evidence="8 9">Nucleus</location>
    </subcellularLocation>
</comment>
<dbReference type="Pfam" id="PF02701">
    <property type="entry name" value="Zn_ribbon_Dof"/>
    <property type="match status" value="1"/>
</dbReference>
<name>A0AAD3P3Z4_NEPGR</name>
<feature type="compositionally biased region" description="Basic residues" evidence="10">
    <location>
        <begin position="129"/>
        <end position="138"/>
    </location>
</feature>
<accession>A0AAD3P3Z4</accession>
<evidence type="ECO:0000256" key="9">
    <source>
        <dbReference type="RuleBase" id="RU369094"/>
    </source>
</evidence>
<keyword evidence="2 8" id="KW-0863">Zinc-finger</keyword>
<keyword evidence="1 9" id="KW-0479">Metal-binding</keyword>
<evidence type="ECO:0000256" key="4">
    <source>
        <dbReference type="ARBA" id="ARBA00023015"/>
    </source>
</evidence>
<keyword evidence="4 9" id="KW-0805">Transcription regulation</keyword>
<keyword evidence="5 8" id="KW-0238">DNA-binding</keyword>
<evidence type="ECO:0000313" key="13">
    <source>
        <dbReference type="Proteomes" id="UP001279734"/>
    </source>
</evidence>
<evidence type="ECO:0000256" key="10">
    <source>
        <dbReference type="SAM" id="MobiDB-lite"/>
    </source>
</evidence>
<evidence type="ECO:0000256" key="8">
    <source>
        <dbReference type="PROSITE-ProRule" id="PRU00071"/>
    </source>
</evidence>
<evidence type="ECO:0000256" key="2">
    <source>
        <dbReference type="ARBA" id="ARBA00022771"/>
    </source>
</evidence>
<organism evidence="12 13">
    <name type="scientific">Nepenthes gracilis</name>
    <name type="common">Slender pitcher plant</name>
    <dbReference type="NCBI Taxonomy" id="150966"/>
    <lineage>
        <taxon>Eukaryota</taxon>
        <taxon>Viridiplantae</taxon>
        <taxon>Streptophyta</taxon>
        <taxon>Embryophyta</taxon>
        <taxon>Tracheophyta</taxon>
        <taxon>Spermatophyta</taxon>
        <taxon>Magnoliopsida</taxon>
        <taxon>eudicotyledons</taxon>
        <taxon>Gunneridae</taxon>
        <taxon>Pentapetalae</taxon>
        <taxon>Caryophyllales</taxon>
        <taxon>Nepenthaceae</taxon>
        <taxon>Nepenthes</taxon>
    </lineage>
</organism>
<gene>
    <name evidence="12" type="ORF">Nepgr_001190</name>
</gene>
<evidence type="ECO:0000256" key="1">
    <source>
        <dbReference type="ARBA" id="ARBA00022723"/>
    </source>
</evidence>
<evidence type="ECO:0000256" key="3">
    <source>
        <dbReference type="ARBA" id="ARBA00022833"/>
    </source>
</evidence>
<dbReference type="EMBL" id="BSYO01000001">
    <property type="protein sequence ID" value="GMG99350.1"/>
    <property type="molecule type" value="Genomic_DNA"/>
</dbReference>
<comment type="function">
    <text evidence="9">Transcription factor that binds specifically to a 5'-AA[AG]G-3' consensus core sequence.</text>
</comment>
<dbReference type="Proteomes" id="UP001279734">
    <property type="component" value="Unassembled WGS sequence"/>
</dbReference>
<comment type="caution">
    <text evidence="12">The sequence shown here is derived from an EMBL/GenBank/DDBJ whole genome shotgun (WGS) entry which is preliminary data.</text>
</comment>
<evidence type="ECO:0000256" key="5">
    <source>
        <dbReference type="ARBA" id="ARBA00023125"/>
    </source>
</evidence>